<name>A0A319DPK5_9EURO</name>
<dbReference type="AlphaFoldDB" id="A0A319DPK5"/>
<accession>A0A319DPK5</accession>
<gene>
    <name evidence="1" type="ORF">BO71DRAFT_207542</name>
</gene>
<reference evidence="1 2" key="1">
    <citation type="submission" date="2018-02" db="EMBL/GenBank/DDBJ databases">
        <title>The genomes of Aspergillus section Nigri reveals drivers in fungal speciation.</title>
        <authorList>
            <consortium name="DOE Joint Genome Institute"/>
            <person name="Vesth T.C."/>
            <person name="Nybo J."/>
            <person name="Theobald S."/>
            <person name="Brandl J."/>
            <person name="Frisvad J.C."/>
            <person name="Nielsen K.F."/>
            <person name="Lyhne E.K."/>
            <person name="Kogle M.E."/>
            <person name="Kuo A."/>
            <person name="Riley R."/>
            <person name="Clum A."/>
            <person name="Nolan M."/>
            <person name="Lipzen A."/>
            <person name="Salamov A."/>
            <person name="Henrissat B."/>
            <person name="Wiebenga A."/>
            <person name="De vries R.P."/>
            <person name="Grigoriev I.V."/>
            <person name="Mortensen U.H."/>
            <person name="Andersen M.R."/>
            <person name="Baker S.E."/>
        </authorList>
    </citation>
    <scope>NUCLEOTIDE SEQUENCE [LARGE SCALE GENOMIC DNA]</scope>
    <source>
        <strain evidence="1 2">CBS 707.79</strain>
    </source>
</reference>
<proteinExistence type="predicted"/>
<organism evidence="1 2">
    <name type="scientific">Aspergillus ellipticus CBS 707.79</name>
    <dbReference type="NCBI Taxonomy" id="1448320"/>
    <lineage>
        <taxon>Eukaryota</taxon>
        <taxon>Fungi</taxon>
        <taxon>Dikarya</taxon>
        <taxon>Ascomycota</taxon>
        <taxon>Pezizomycotina</taxon>
        <taxon>Eurotiomycetes</taxon>
        <taxon>Eurotiomycetidae</taxon>
        <taxon>Eurotiales</taxon>
        <taxon>Aspergillaceae</taxon>
        <taxon>Aspergillus</taxon>
        <taxon>Aspergillus subgen. Circumdati</taxon>
    </lineage>
</organism>
<dbReference type="EMBL" id="KZ825802">
    <property type="protein sequence ID" value="PYH99471.1"/>
    <property type="molecule type" value="Genomic_DNA"/>
</dbReference>
<dbReference type="VEuPathDB" id="FungiDB:BO71DRAFT_207542"/>
<protein>
    <submittedName>
        <fullName evidence="1">Uncharacterized protein</fullName>
    </submittedName>
</protein>
<sequence>MLSRAQRVGLHNDWSWLACLDGLVIWRLGTRVTSVYTHLIHRGVAMAYGRDGRPPSTCRPGDYGVYTESEGRARRSPLPALIFPDSWAKRNGDDVQPPASIATLQSMVTTDRLRTLLQSSGRSAGDRRLVPQIAVSRQRAGTDRDRMDRLWISVLRLIIVADKEEEKQEDGIHGSNLVSNLVPVSPPVADSQARDQVTFRPAPRVPWAESMLARTLLGEGPR</sequence>
<dbReference type="Proteomes" id="UP000247810">
    <property type="component" value="Unassembled WGS sequence"/>
</dbReference>
<evidence type="ECO:0000313" key="2">
    <source>
        <dbReference type="Proteomes" id="UP000247810"/>
    </source>
</evidence>
<evidence type="ECO:0000313" key="1">
    <source>
        <dbReference type="EMBL" id="PYH99471.1"/>
    </source>
</evidence>
<keyword evidence="2" id="KW-1185">Reference proteome</keyword>